<evidence type="ECO:0000313" key="4">
    <source>
        <dbReference type="Proteomes" id="UP000032458"/>
    </source>
</evidence>
<sequence length="178" mass="19340">MSKRLEVVRGGRGAPGSGTEAAGSNADVACPGTDAARQRLALAQAALLSSLVAGTPAPEGFDRTRLGVQSRALTAKRACVVAKVAPELPEILGDGYRADFFGYARHRPMRGGYRQDALDFAAYLLAHDRPEDPDARRKLTRWWRDRAGPKPPSQGPASRLLRAVRLALHREDSEEREE</sequence>
<evidence type="ECO:0000256" key="1">
    <source>
        <dbReference type="SAM" id="MobiDB-lite"/>
    </source>
</evidence>
<dbReference type="PATRIC" id="fig|1240678.4.peg.6559"/>
<proteinExistence type="predicted"/>
<reference evidence="3 4" key="1">
    <citation type="submission" date="2014-09" db="EMBL/GenBank/DDBJ databases">
        <title>Draft genome sequence of Streptomyces natalensis ATCC 27448, producer of the antifungal pimaricin.</title>
        <authorList>
            <person name="Mendes M.V."/>
            <person name="Beites T."/>
            <person name="Pires S."/>
            <person name="Santos C.L."/>
            <person name="Moradas-Ferreira P."/>
        </authorList>
    </citation>
    <scope>NUCLEOTIDE SEQUENCE [LARGE SCALE GENOMIC DNA]</scope>
    <source>
        <strain evidence="3 4">ATCC 27448</strain>
    </source>
</reference>
<accession>A0A0D7CFN2</accession>
<gene>
    <name evidence="3" type="ORF">SNA_30635</name>
</gene>
<name>A0A0D7CFN2_9ACTN</name>
<protein>
    <recommendedName>
        <fullName evidence="2">SCO6045-like C-terminal domain-containing protein</fullName>
    </recommendedName>
</protein>
<comment type="caution">
    <text evidence="3">The sequence shown here is derived from an EMBL/GenBank/DDBJ whole genome shotgun (WGS) entry which is preliminary data.</text>
</comment>
<dbReference type="Pfam" id="PF26136">
    <property type="entry name" value="SCO6045_C"/>
    <property type="match status" value="1"/>
</dbReference>
<dbReference type="InterPro" id="IPR058711">
    <property type="entry name" value="SCO6045-like_C"/>
</dbReference>
<keyword evidence="4" id="KW-1185">Reference proteome</keyword>
<evidence type="ECO:0000259" key="2">
    <source>
        <dbReference type="Pfam" id="PF26136"/>
    </source>
</evidence>
<organism evidence="3 4">
    <name type="scientific">Streptomyces natalensis ATCC 27448</name>
    <dbReference type="NCBI Taxonomy" id="1240678"/>
    <lineage>
        <taxon>Bacteria</taxon>
        <taxon>Bacillati</taxon>
        <taxon>Actinomycetota</taxon>
        <taxon>Actinomycetes</taxon>
        <taxon>Kitasatosporales</taxon>
        <taxon>Streptomycetaceae</taxon>
        <taxon>Streptomyces</taxon>
    </lineage>
</organism>
<dbReference type="Proteomes" id="UP000032458">
    <property type="component" value="Unassembled WGS sequence"/>
</dbReference>
<dbReference type="EMBL" id="JRKI01000045">
    <property type="protein sequence ID" value="KIZ14831.1"/>
    <property type="molecule type" value="Genomic_DNA"/>
</dbReference>
<feature type="domain" description="SCO6045-like C-terminal" evidence="2">
    <location>
        <begin position="41"/>
        <end position="125"/>
    </location>
</feature>
<evidence type="ECO:0000313" key="3">
    <source>
        <dbReference type="EMBL" id="KIZ14831.1"/>
    </source>
</evidence>
<dbReference type="AlphaFoldDB" id="A0A0D7CFN2"/>
<feature type="region of interest" description="Disordered" evidence="1">
    <location>
        <begin position="1"/>
        <end position="26"/>
    </location>
</feature>